<dbReference type="EMBL" id="SEKV01000626">
    <property type="protein sequence ID" value="TFY55097.1"/>
    <property type="molecule type" value="Genomic_DNA"/>
</dbReference>
<reference evidence="1 2" key="1">
    <citation type="submission" date="2019-01" db="EMBL/GenBank/DDBJ databases">
        <title>Genome sequencing of the rare red list fungi Fomitopsis rosea.</title>
        <authorList>
            <person name="Buettner E."/>
            <person name="Kellner H."/>
        </authorList>
    </citation>
    <scope>NUCLEOTIDE SEQUENCE [LARGE SCALE GENOMIC DNA]</scope>
    <source>
        <strain evidence="1 2">DSM 105464</strain>
    </source>
</reference>
<accession>A0A4Y9Y0I8</accession>
<comment type="caution">
    <text evidence="1">The sequence shown here is derived from an EMBL/GenBank/DDBJ whole genome shotgun (WGS) entry which is preliminary data.</text>
</comment>
<dbReference type="InterPro" id="IPR043519">
    <property type="entry name" value="NT_sf"/>
</dbReference>
<dbReference type="Proteomes" id="UP000298390">
    <property type="component" value="Unassembled WGS sequence"/>
</dbReference>
<dbReference type="AlphaFoldDB" id="A0A4Y9Y0I8"/>
<sequence length="260" mass="29591">MLTTSELHDIAKKAEHIFARYGLACCLTGGVACQLYGTTRLPNDVDLVVLTTTYQQEELKRMLVKADPQFYLVSSKDPYATYKVLWYRFGTIYSGFARRCKVDLLAPGIMNIPDVPKRYIETIGGLPAMPLMLLLFMKLQARTDHRDSPKDFMHPKQWSDVFDINQLLDIASCRGETIREKTKWMPQSFVDAALSRIREYIANIPESKSKWRAIGYDGVQSMPSGASSRHTTTEQKAYQTLLSRAAVRTWQQSVHGLDDL</sequence>
<evidence type="ECO:0000313" key="1">
    <source>
        <dbReference type="EMBL" id="TFY55097.1"/>
    </source>
</evidence>
<protein>
    <recommendedName>
        <fullName evidence="3">Nucleotidyltransferase</fullName>
    </recommendedName>
</protein>
<evidence type="ECO:0000313" key="2">
    <source>
        <dbReference type="Proteomes" id="UP000298390"/>
    </source>
</evidence>
<organism evidence="1 2">
    <name type="scientific">Rhodofomes roseus</name>
    <dbReference type="NCBI Taxonomy" id="34475"/>
    <lineage>
        <taxon>Eukaryota</taxon>
        <taxon>Fungi</taxon>
        <taxon>Dikarya</taxon>
        <taxon>Basidiomycota</taxon>
        <taxon>Agaricomycotina</taxon>
        <taxon>Agaricomycetes</taxon>
        <taxon>Polyporales</taxon>
        <taxon>Rhodofomes</taxon>
    </lineage>
</organism>
<proteinExistence type="predicted"/>
<evidence type="ECO:0008006" key="3">
    <source>
        <dbReference type="Google" id="ProtNLM"/>
    </source>
</evidence>
<name>A0A4Y9Y0I8_9APHY</name>
<dbReference type="SUPFAM" id="SSF81301">
    <property type="entry name" value="Nucleotidyltransferase"/>
    <property type="match status" value="1"/>
</dbReference>
<gene>
    <name evidence="1" type="ORF">EVJ58_g8465</name>
</gene>